<evidence type="ECO:0000256" key="1">
    <source>
        <dbReference type="SAM" id="Phobius"/>
    </source>
</evidence>
<protein>
    <submittedName>
        <fullName evidence="2">Uncharacterized protein</fullName>
    </submittedName>
</protein>
<accession>A0A644XUK0</accession>
<keyword evidence="1" id="KW-1133">Transmembrane helix</keyword>
<reference evidence="2" key="1">
    <citation type="submission" date="2019-08" db="EMBL/GenBank/DDBJ databases">
        <authorList>
            <person name="Kucharzyk K."/>
            <person name="Murdoch R.W."/>
            <person name="Higgins S."/>
            <person name="Loffler F."/>
        </authorList>
    </citation>
    <scope>NUCLEOTIDE SEQUENCE</scope>
</reference>
<keyword evidence="1" id="KW-0472">Membrane</keyword>
<organism evidence="2">
    <name type="scientific">bioreactor metagenome</name>
    <dbReference type="NCBI Taxonomy" id="1076179"/>
    <lineage>
        <taxon>unclassified sequences</taxon>
        <taxon>metagenomes</taxon>
        <taxon>ecological metagenomes</taxon>
    </lineage>
</organism>
<gene>
    <name evidence="2" type="ORF">SDC9_66272</name>
</gene>
<comment type="caution">
    <text evidence="2">The sequence shown here is derived from an EMBL/GenBank/DDBJ whole genome shotgun (WGS) entry which is preliminary data.</text>
</comment>
<dbReference type="AlphaFoldDB" id="A0A644XUK0"/>
<sequence length="84" mass="9388">MPQTADAGDGRLAFELGKIVLYPFKGKPLLALFFHLEHHLVVSVFQSGEFTQAKKILGLYTRMLFTLSVLPLAGWFCIPPRGLK</sequence>
<keyword evidence="1" id="KW-0812">Transmembrane</keyword>
<dbReference type="EMBL" id="VSSQ01003255">
    <property type="protein sequence ID" value="MPM19845.1"/>
    <property type="molecule type" value="Genomic_DNA"/>
</dbReference>
<feature type="transmembrane region" description="Helical" evidence="1">
    <location>
        <begin position="59"/>
        <end position="78"/>
    </location>
</feature>
<proteinExistence type="predicted"/>
<name>A0A644XUK0_9ZZZZ</name>
<evidence type="ECO:0000313" key="2">
    <source>
        <dbReference type="EMBL" id="MPM19845.1"/>
    </source>
</evidence>